<dbReference type="OrthoDB" id="9799165at2"/>
<organism evidence="1 2">
    <name type="scientific">Sphingobacterium alkalisoli</name>
    <dbReference type="NCBI Taxonomy" id="1874115"/>
    <lineage>
        <taxon>Bacteria</taxon>
        <taxon>Pseudomonadati</taxon>
        <taxon>Bacteroidota</taxon>
        <taxon>Sphingobacteriia</taxon>
        <taxon>Sphingobacteriales</taxon>
        <taxon>Sphingobacteriaceae</taxon>
        <taxon>Sphingobacterium</taxon>
    </lineage>
</organism>
<accession>A0A4U0GSH7</accession>
<keyword evidence="2" id="KW-1185">Reference proteome</keyword>
<comment type="caution">
    <text evidence="1">The sequence shown here is derived from an EMBL/GenBank/DDBJ whole genome shotgun (WGS) entry which is preliminary data.</text>
</comment>
<dbReference type="Pfam" id="PF13875">
    <property type="entry name" value="DUF4202"/>
    <property type="match status" value="1"/>
</dbReference>
<name>A0A4U0GSH7_9SPHI</name>
<proteinExistence type="predicted"/>
<gene>
    <name evidence="1" type="ORF">FAZ19_21165</name>
</gene>
<dbReference type="Proteomes" id="UP000309872">
    <property type="component" value="Unassembled WGS sequence"/>
</dbReference>
<dbReference type="AlphaFoldDB" id="A0A4U0GSH7"/>
<evidence type="ECO:0000313" key="1">
    <source>
        <dbReference type="EMBL" id="TJY61414.1"/>
    </source>
</evidence>
<dbReference type="EMBL" id="SUKA01000009">
    <property type="protein sequence ID" value="TJY61414.1"/>
    <property type="molecule type" value="Genomic_DNA"/>
</dbReference>
<dbReference type="PANTHER" id="PTHR41729:SF1">
    <property type="entry name" value="GLUTAMYL-TRNA SYNTHETASE"/>
    <property type="match status" value="1"/>
</dbReference>
<evidence type="ECO:0000313" key="2">
    <source>
        <dbReference type="Proteomes" id="UP000309872"/>
    </source>
</evidence>
<reference evidence="1 2" key="1">
    <citation type="submission" date="2019-04" db="EMBL/GenBank/DDBJ databases">
        <title>Sphingobacterium olei sp. nov., isolated from oil-contaminated soil.</title>
        <authorList>
            <person name="Liu B."/>
        </authorList>
    </citation>
    <scope>NUCLEOTIDE SEQUENCE [LARGE SCALE GENOMIC DNA]</scope>
    <source>
        <strain evidence="1 2">Y3L14</strain>
    </source>
</reference>
<protein>
    <submittedName>
        <fullName evidence="1">DUF4202 domain-containing protein</fullName>
    </submittedName>
</protein>
<dbReference type="PANTHER" id="PTHR41729">
    <property type="entry name" value="GLUTAMYL-TRNA SYNTHETASE"/>
    <property type="match status" value="1"/>
</dbReference>
<sequence>MTKLDQAFALFDSYNRQSPTHISNSGQDYPIEYFYAIKLHEWISILRSDASEALLLASRCQHIGRWEIPRGSYPEGRIGYLTWRSDLSRFHAQKAEEILRSVDYDDMTIKRVKEIVQKKAIKKDPEVQTMEDALCLLFLQYQYDELIAKQSEEKMIAILQKTLSKMSHQGTQVALTLRYSEEGERLLKKALAA</sequence>
<dbReference type="RefSeq" id="WP_136822768.1">
    <property type="nucleotide sequence ID" value="NZ_BMJX01000009.1"/>
</dbReference>
<dbReference type="InterPro" id="IPR025255">
    <property type="entry name" value="DUF4202"/>
</dbReference>